<feature type="transmembrane region" description="Helical" evidence="1">
    <location>
        <begin position="47"/>
        <end position="68"/>
    </location>
</feature>
<keyword evidence="1" id="KW-0812">Transmembrane</keyword>
<evidence type="ECO:0000256" key="1">
    <source>
        <dbReference type="SAM" id="Phobius"/>
    </source>
</evidence>
<proteinExistence type="predicted"/>
<keyword evidence="1" id="KW-1133">Transmembrane helix</keyword>
<dbReference type="Proteomes" id="UP000310108">
    <property type="component" value="Unassembled WGS sequence"/>
</dbReference>
<gene>
    <name evidence="2" type="ORF">CTA1_1908</name>
</gene>
<comment type="caution">
    <text evidence="2">The sequence shown here is derived from an EMBL/GenBank/DDBJ whole genome shotgun (WGS) entry which is preliminary data.</text>
</comment>
<sequence>MHERDVQCEDAKIAVPSIEGGSPESRYDIEAASAEVPSQQRLDFLEWASALIRLLLAWIITSAILLAVKDLSVDHLAN</sequence>
<evidence type="ECO:0000313" key="3">
    <source>
        <dbReference type="Proteomes" id="UP000310108"/>
    </source>
</evidence>
<evidence type="ECO:0000313" key="2">
    <source>
        <dbReference type="EMBL" id="TKW52412.1"/>
    </source>
</evidence>
<organism evidence="2 3">
    <name type="scientific">Colletotrichum tanaceti</name>
    <dbReference type="NCBI Taxonomy" id="1306861"/>
    <lineage>
        <taxon>Eukaryota</taxon>
        <taxon>Fungi</taxon>
        <taxon>Dikarya</taxon>
        <taxon>Ascomycota</taxon>
        <taxon>Pezizomycotina</taxon>
        <taxon>Sordariomycetes</taxon>
        <taxon>Hypocreomycetidae</taxon>
        <taxon>Glomerellales</taxon>
        <taxon>Glomerellaceae</taxon>
        <taxon>Colletotrichum</taxon>
        <taxon>Colletotrichum destructivum species complex</taxon>
    </lineage>
</organism>
<protein>
    <submittedName>
        <fullName evidence="2">Uncharacterized protein</fullName>
    </submittedName>
</protein>
<dbReference type="OrthoDB" id="4818008at2759"/>
<dbReference type="AlphaFoldDB" id="A0A4U6XBH7"/>
<dbReference type="EMBL" id="PJEX01000240">
    <property type="protein sequence ID" value="TKW52412.1"/>
    <property type="molecule type" value="Genomic_DNA"/>
</dbReference>
<reference evidence="2 3" key="1">
    <citation type="journal article" date="2019" name="PLoS ONE">
        <title>Comparative genome analysis indicates high evolutionary potential of pathogenicity genes in Colletotrichum tanaceti.</title>
        <authorList>
            <person name="Lelwala R.V."/>
            <person name="Korhonen P.K."/>
            <person name="Young N.D."/>
            <person name="Scott J.B."/>
            <person name="Ades P.A."/>
            <person name="Gasser R.B."/>
            <person name="Taylor P.W.J."/>
        </authorList>
    </citation>
    <scope>NUCLEOTIDE SEQUENCE [LARGE SCALE GENOMIC DNA]</scope>
    <source>
        <strain evidence="2">BRIP57314</strain>
    </source>
</reference>
<keyword evidence="1" id="KW-0472">Membrane</keyword>
<name>A0A4U6XBH7_9PEZI</name>
<accession>A0A4U6XBH7</accession>
<keyword evidence="3" id="KW-1185">Reference proteome</keyword>